<name>A0A6A5KJ43_9PLEO</name>
<feature type="compositionally biased region" description="Basic residues" evidence="1">
    <location>
        <begin position="220"/>
        <end position="229"/>
    </location>
</feature>
<feature type="region of interest" description="Disordered" evidence="1">
    <location>
        <begin position="195"/>
        <end position="270"/>
    </location>
</feature>
<feature type="region of interest" description="Disordered" evidence="1">
    <location>
        <begin position="483"/>
        <end position="537"/>
    </location>
</feature>
<feature type="compositionally biased region" description="Basic and acidic residues" evidence="1">
    <location>
        <begin position="483"/>
        <end position="495"/>
    </location>
</feature>
<evidence type="ECO:0000313" key="3">
    <source>
        <dbReference type="Proteomes" id="UP000800040"/>
    </source>
</evidence>
<protein>
    <submittedName>
        <fullName evidence="2">Uncharacterized protein</fullName>
    </submittedName>
</protein>
<feature type="compositionally biased region" description="Pro residues" evidence="1">
    <location>
        <begin position="1"/>
        <end position="16"/>
    </location>
</feature>
<feature type="compositionally biased region" description="Basic and acidic residues" evidence="1">
    <location>
        <begin position="209"/>
        <end position="219"/>
    </location>
</feature>
<evidence type="ECO:0000256" key="1">
    <source>
        <dbReference type="SAM" id="MobiDB-lite"/>
    </source>
</evidence>
<dbReference type="OrthoDB" id="3692641at2759"/>
<evidence type="ECO:0000313" key="2">
    <source>
        <dbReference type="EMBL" id="KAF1838405.1"/>
    </source>
</evidence>
<reference evidence="2" key="1">
    <citation type="submission" date="2020-01" db="EMBL/GenBank/DDBJ databases">
        <authorList>
            <consortium name="DOE Joint Genome Institute"/>
            <person name="Haridas S."/>
            <person name="Albert R."/>
            <person name="Binder M."/>
            <person name="Bloem J."/>
            <person name="Labutti K."/>
            <person name="Salamov A."/>
            <person name="Andreopoulos B."/>
            <person name="Baker S.E."/>
            <person name="Barry K."/>
            <person name="Bills G."/>
            <person name="Bluhm B.H."/>
            <person name="Cannon C."/>
            <person name="Castanera R."/>
            <person name="Culley D.E."/>
            <person name="Daum C."/>
            <person name="Ezra D."/>
            <person name="Gonzalez J.B."/>
            <person name="Henrissat B."/>
            <person name="Kuo A."/>
            <person name="Liang C."/>
            <person name="Lipzen A."/>
            <person name="Lutzoni F."/>
            <person name="Magnuson J."/>
            <person name="Mondo S."/>
            <person name="Nolan M."/>
            <person name="Ohm R."/>
            <person name="Pangilinan J."/>
            <person name="Park H.-J."/>
            <person name="Ramirez L."/>
            <person name="Alfaro M."/>
            <person name="Sun H."/>
            <person name="Tritt A."/>
            <person name="Yoshinaga Y."/>
            <person name="Zwiers L.-H."/>
            <person name="Turgeon B.G."/>
            <person name="Goodwin S.B."/>
            <person name="Spatafora J.W."/>
            <person name="Crous P.W."/>
            <person name="Grigoriev I.V."/>
        </authorList>
    </citation>
    <scope>NUCLEOTIDE SEQUENCE</scope>
    <source>
        <strain evidence="2">P77</strain>
    </source>
</reference>
<proteinExistence type="predicted"/>
<dbReference type="Proteomes" id="UP000800040">
    <property type="component" value="Unassembled WGS sequence"/>
</dbReference>
<feature type="region of interest" description="Disordered" evidence="1">
    <location>
        <begin position="1"/>
        <end position="21"/>
    </location>
</feature>
<dbReference type="AlphaFoldDB" id="A0A6A5KJ43"/>
<feature type="region of interest" description="Disordered" evidence="1">
    <location>
        <begin position="299"/>
        <end position="379"/>
    </location>
</feature>
<organism evidence="2 3">
    <name type="scientific">Decorospora gaudefroyi</name>
    <dbReference type="NCBI Taxonomy" id="184978"/>
    <lineage>
        <taxon>Eukaryota</taxon>
        <taxon>Fungi</taxon>
        <taxon>Dikarya</taxon>
        <taxon>Ascomycota</taxon>
        <taxon>Pezizomycotina</taxon>
        <taxon>Dothideomycetes</taxon>
        <taxon>Pleosporomycetidae</taxon>
        <taxon>Pleosporales</taxon>
        <taxon>Pleosporineae</taxon>
        <taxon>Pleosporaceae</taxon>
        <taxon>Decorospora</taxon>
    </lineage>
</organism>
<feature type="compositionally biased region" description="Polar residues" evidence="1">
    <location>
        <begin position="327"/>
        <end position="336"/>
    </location>
</feature>
<sequence>MSPPSLPSMQRPPLPPARCRENRDRLSVDILPERAVDTSGLNSPSLHWLFGKEGDHATRLDEAHTLDAQNDDMPCAKTEAAVMKEVADWLRSQDCHDFWVPRTRHRKMLANASQLLAQLESGEYLAIPSTEVDKSDTLVRIIALQLLAACYTFLPASSATHIPLFQQRKGPTPVTALRLHSQYLLSPAAGHQARAPSETASWPGLHDGPSAEDKLAEHVSHKRRLRKRSSGYIPQFVASGWTDGPPPKRRRSHRQGSLSRASSSSSEEPGFFSRLLICQPSIPKNPRRKYNTMFLKRISSRQRKQGQSQSEHSNSRPPTERFPLDDVSSQPAQRIPSTHRLRQTQSAPRIEFEESAPVNNPHDGKRHGSDPSIGSPLTYPFQIPEIRRTSVTPSAGWPPCSGSVRACGRGDLIAIQGSSDDTPDSSEITYDERWKIPRWRHHTVLLSSPSPLASKRAIPPQQTSASDYFGEVYTNKHITHQIDDQEAAREDHSDTGPEIEDDPRPRKMLSNIVTQPSENESSDSDMERNKKRKSINESVATACEVGEWFRDKTGDEIDPSLINLLW</sequence>
<keyword evidence="3" id="KW-1185">Reference proteome</keyword>
<dbReference type="EMBL" id="ML975252">
    <property type="protein sequence ID" value="KAF1838405.1"/>
    <property type="molecule type" value="Genomic_DNA"/>
</dbReference>
<feature type="compositionally biased region" description="Low complexity" evidence="1">
    <location>
        <begin position="255"/>
        <end position="270"/>
    </location>
</feature>
<accession>A0A6A5KJ43</accession>
<gene>
    <name evidence="2" type="ORF">BDW02DRAFT_413233</name>
</gene>